<protein>
    <submittedName>
        <fullName evidence="1">Uncharacterized protein</fullName>
    </submittedName>
</protein>
<dbReference type="EMBL" id="LAZR01010037">
    <property type="protein sequence ID" value="KKM69163.1"/>
    <property type="molecule type" value="Genomic_DNA"/>
</dbReference>
<comment type="caution">
    <text evidence="1">The sequence shown here is derived from an EMBL/GenBank/DDBJ whole genome shotgun (WGS) entry which is preliminary data.</text>
</comment>
<sequence length="189" mass="19336">MANADAAFGFRPVANDGGVYTGQTQRCVFLASVGTAAYIGSVVKMQAGAAYAGGYQSVTVATLGDPAYGVVTSFEADPATSLEDQYRKASTLRFALVARCENTLFQVQETGSIGLAGVGFNAAFTTGTGSTVTGLANTELASTSIANTSILDLQVVGGVDSVENDLTASNAVWLVKFNDPQGKPVRTGV</sequence>
<accession>A0A0F9JHU1</accession>
<reference evidence="1" key="1">
    <citation type="journal article" date="2015" name="Nature">
        <title>Complex archaea that bridge the gap between prokaryotes and eukaryotes.</title>
        <authorList>
            <person name="Spang A."/>
            <person name="Saw J.H."/>
            <person name="Jorgensen S.L."/>
            <person name="Zaremba-Niedzwiedzka K."/>
            <person name="Martijn J."/>
            <person name="Lind A.E."/>
            <person name="van Eijk R."/>
            <person name="Schleper C."/>
            <person name="Guy L."/>
            <person name="Ettema T.J."/>
        </authorList>
    </citation>
    <scope>NUCLEOTIDE SEQUENCE</scope>
</reference>
<name>A0A0F9JHU1_9ZZZZ</name>
<organism evidence="1">
    <name type="scientific">marine sediment metagenome</name>
    <dbReference type="NCBI Taxonomy" id="412755"/>
    <lineage>
        <taxon>unclassified sequences</taxon>
        <taxon>metagenomes</taxon>
        <taxon>ecological metagenomes</taxon>
    </lineage>
</organism>
<proteinExistence type="predicted"/>
<evidence type="ECO:0000313" key="1">
    <source>
        <dbReference type="EMBL" id="KKM69163.1"/>
    </source>
</evidence>
<dbReference type="AlphaFoldDB" id="A0A0F9JHU1"/>
<gene>
    <name evidence="1" type="ORF">LCGC14_1453650</name>
</gene>